<keyword evidence="2" id="KW-1133">Transmembrane helix</keyword>
<keyword evidence="2" id="KW-0812">Transmembrane</keyword>
<feature type="region of interest" description="Disordered" evidence="1">
    <location>
        <begin position="454"/>
        <end position="517"/>
    </location>
</feature>
<feature type="region of interest" description="Disordered" evidence="1">
    <location>
        <begin position="1"/>
        <end position="37"/>
    </location>
</feature>
<evidence type="ECO:0000256" key="2">
    <source>
        <dbReference type="SAM" id="Phobius"/>
    </source>
</evidence>
<feature type="transmembrane region" description="Helical" evidence="2">
    <location>
        <begin position="124"/>
        <end position="144"/>
    </location>
</feature>
<feature type="transmembrane region" description="Helical" evidence="2">
    <location>
        <begin position="52"/>
        <end position="77"/>
    </location>
</feature>
<reference evidence="4" key="1">
    <citation type="journal article" date="2019" name="Int. J. Syst. Evol. Microbiol.">
        <title>The Global Catalogue of Microorganisms (GCM) 10K type strain sequencing project: providing services to taxonomists for standard genome sequencing and annotation.</title>
        <authorList>
            <consortium name="The Broad Institute Genomics Platform"/>
            <consortium name="The Broad Institute Genome Sequencing Center for Infectious Disease"/>
            <person name="Wu L."/>
            <person name="Ma J."/>
        </authorList>
    </citation>
    <scope>NUCLEOTIDE SEQUENCE [LARGE SCALE GENOMIC DNA]</scope>
    <source>
        <strain evidence="4">NCAIM B.02333</strain>
    </source>
</reference>
<dbReference type="RefSeq" id="WP_376985598.1">
    <property type="nucleotide sequence ID" value="NZ_JBHRWW010000009.1"/>
</dbReference>
<dbReference type="Pfam" id="PF19877">
    <property type="entry name" value="DUF6350"/>
    <property type="match status" value="1"/>
</dbReference>
<feature type="transmembrane region" description="Helical" evidence="2">
    <location>
        <begin position="232"/>
        <end position="257"/>
    </location>
</feature>
<feature type="compositionally biased region" description="Basic and acidic residues" evidence="1">
    <location>
        <begin position="11"/>
        <end position="23"/>
    </location>
</feature>
<accession>A0ABV7WHT3</accession>
<name>A0ABV7WHT3_9MICO</name>
<protein>
    <submittedName>
        <fullName evidence="3">DUF6350 family protein</fullName>
    </submittedName>
</protein>
<gene>
    <name evidence="3" type="ORF">ACFOLH_13625</name>
</gene>
<dbReference type="Proteomes" id="UP001595685">
    <property type="component" value="Unassembled WGS sequence"/>
</dbReference>
<organism evidence="3 4">
    <name type="scientific">Aquipuribacter hungaricus</name>
    <dbReference type="NCBI Taxonomy" id="545624"/>
    <lineage>
        <taxon>Bacteria</taxon>
        <taxon>Bacillati</taxon>
        <taxon>Actinomycetota</taxon>
        <taxon>Actinomycetes</taxon>
        <taxon>Micrococcales</taxon>
        <taxon>Intrasporangiaceae</taxon>
        <taxon>Aquipuribacter</taxon>
    </lineage>
</organism>
<feature type="transmembrane region" description="Helical" evidence="2">
    <location>
        <begin position="376"/>
        <end position="397"/>
    </location>
</feature>
<feature type="transmembrane region" description="Helical" evidence="2">
    <location>
        <begin position="156"/>
        <end position="180"/>
    </location>
</feature>
<proteinExistence type="predicted"/>
<evidence type="ECO:0000313" key="4">
    <source>
        <dbReference type="Proteomes" id="UP001595685"/>
    </source>
</evidence>
<feature type="compositionally biased region" description="Low complexity" evidence="1">
    <location>
        <begin position="495"/>
        <end position="506"/>
    </location>
</feature>
<feature type="transmembrane region" description="Helical" evidence="2">
    <location>
        <begin position="192"/>
        <end position="211"/>
    </location>
</feature>
<sequence>MSSARTPTARRPAEAPAHADRVPARGHGQDGPGEGGRGRLAGLGDAFADLRLAVSLAVGGIAVGLVVCVGLLVLGWVSDPAAETGWAQAVRLGTSAWLLAHLGDLGVTSLVVTSTSPGDPPTEVASLVSLPPLLLVALAVWPVWRAGRRTASRGGPVRSLLLVLVMALVWAGAAWALAWAVDTPVVTPDPTACALGAAVLVVAAALPAVLLHHRDELLGRLPRHVEVQVARVVPAAGVALAGWLLGGAVLLSAALLLDLTTVGQVQTSLAPGLGGGLALLLLQLVFLPTAVLWAAAVLAGPGTWVGAGHVGPGGSGVVDVPAVPLLAALPSPGELPLWAFLAPAAVVAAGALAAWHAHRDPTSRGATLGDRAGDAVAVAALAGLGALALGWLSSGALGPWQPLGPDPLVLAAAVAVEVFAGALLAGCALHLLSGRPLGRWSRLSGRLRQEERAAAAREAAAAPGPVSRSSAGLRPPGRPVPPAGRAPRTGSTAYGAPRTTRPTAGTAGTGRPGGALR</sequence>
<dbReference type="InterPro" id="IPR045931">
    <property type="entry name" value="DUF6350"/>
</dbReference>
<feature type="transmembrane region" description="Helical" evidence="2">
    <location>
        <begin position="335"/>
        <end position="355"/>
    </location>
</feature>
<keyword evidence="4" id="KW-1185">Reference proteome</keyword>
<dbReference type="EMBL" id="JBHRWW010000009">
    <property type="protein sequence ID" value="MFC3689384.1"/>
    <property type="molecule type" value="Genomic_DNA"/>
</dbReference>
<evidence type="ECO:0000256" key="1">
    <source>
        <dbReference type="SAM" id="MobiDB-lite"/>
    </source>
</evidence>
<comment type="caution">
    <text evidence="3">The sequence shown here is derived from an EMBL/GenBank/DDBJ whole genome shotgun (WGS) entry which is preliminary data.</text>
</comment>
<feature type="transmembrane region" description="Helical" evidence="2">
    <location>
        <begin position="409"/>
        <end position="432"/>
    </location>
</feature>
<evidence type="ECO:0000313" key="3">
    <source>
        <dbReference type="EMBL" id="MFC3689384.1"/>
    </source>
</evidence>
<feature type="compositionally biased region" description="Low complexity" evidence="1">
    <location>
        <begin position="1"/>
        <end position="10"/>
    </location>
</feature>
<feature type="compositionally biased region" description="Gly residues" evidence="1">
    <location>
        <begin position="507"/>
        <end position="517"/>
    </location>
</feature>
<keyword evidence="2" id="KW-0472">Membrane</keyword>